<reference evidence="1" key="1">
    <citation type="submission" date="2020-04" db="EMBL/GenBank/DDBJ databases">
        <title>A chromosome-scale assembly and high-density genetic map of the yellow drum (Nibea albiflora) genome.</title>
        <authorList>
            <person name="Xu D."/>
            <person name="Zhang W."/>
            <person name="Chen R."/>
            <person name="Tan P."/>
            <person name="Wang L."/>
            <person name="Song H."/>
            <person name="Tian L."/>
            <person name="Zhu Q."/>
            <person name="Wang B."/>
        </authorList>
    </citation>
    <scope>NUCLEOTIDE SEQUENCE</scope>
    <source>
        <strain evidence="1">ZJHYS-2018</strain>
    </source>
</reference>
<accession>A0ACB7EP38</accession>
<comment type="caution">
    <text evidence="1">The sequence shown here is derived from an EMBL/GenBank/DDBJ whole genome shotgun (WGS) entry which is preliminary data.</text>
</comment>
<organism evidence="1 2">
    <name type="scientific">Nibea albiflora</name>
    <name type="common">Yellow drum</name>
    <name type="synonym">Corvina albiflora</name>
    <dbReference type="NCBI Taxonomy" id="240163"/>
    <lineage>
        <taxon>Eukaryota</taxon>
        <taxon>Metazoa</taxon>
        <taxon>Chordata</taxon>
        <taxon>Craniata</taxon>
        <taxon>Vertebrata</taxon>
        <taxon>Euteleostomi</taxon>
        <taxon>Actinopterygii</taxon>
        <taxon>Neopterygii</taxon>
        <taxon>Teleostei</taxon>
        <taxon>Neoteleostei</taxon>
        <taxon>Acanthomorphata</taxon>
        <taxon>Eupercaria</taxon>
        <taxon>Sciaenidae</taxon>
        <taxon>Nibea</taxon>
    </lineage>
</organism>
<protein>
    <submittedName>
        <fullName evidence="1">Cyclin-A2</fullName>
    </submittedName>
</protein>
<proteinExistence type="predicted"/>
<sequence length="437" mass="48798">MSGANRGQGSAASDYHNQENVLSRLRGSLKPRAAASENHENHPPKPAANRTVLGPLQNNQRSKSQNLRATKQESSQSLSCKNEDFSKSCYEKPSTKQPAFQIHVDEPDGACTKKPQQVVEAVKAKSVAIVAPLTVDNAVTRLRQPLATIDIPSAMDVSFDSPMDMSVVEGGDRPVAVNEVPEYAAEIYTYLREMEIKTRPKAGYMKKQPDITNSMRAILVDWLVEVGEEYKLQNETLYLAVNYIDRFLSSMSVLRGKLQLVGTAAMLLASKFEEIYPPEVAEFVYITDDTYTKKQVLRMEHLVLKVLSFDLAAPTINQFLTHYFLHQSVNKQVESLAMYFGELSLVDSDPFLKYLPSQTAAAAYILANNVVTGGSWPESMQEMTGYSLEVLMPCVEDLHRLHLNAPQHAQQSVREKYKGPKYHEVSLIDAPTQLLLN</sequence>
<gene>
    <name evidence="1" type="primary">CCNA2</name>
    <name evidence="1" type="ORF">GBF38_007823</name>
</gene>
<keyword evidence="2" id="KW-1185">Reference proteome</keyword>
<dbReference type="Proteomes" id="UP000805704">
    <property type="component" value="Chromosome 3"/>
</dbReference>
<evidence type="ECO:0000313" key="2">
    <source>
        <dbReference type="Proteomes" id="UP000805704"/>
    </source>
</evidence>
<name>A0ACB7EP38_NIBAL</name>
<dbReference type="EMBL" id="CM024791">
    <property type="protein sequence ID" value="KAG8003834.1"/>
    <property type="molecule type" value="Genomic_DNA"/>
</dbReference>
<evidence type="ECO:0000313" key="1">
    <source>
        <dbReference type="EMBL" id="KAG8003834.1"/>
    </source>
</evidence>